<dbReference type="RefSeq" id="WP_212779926.1">
    <property type="nucleotide sequence ID" value="NZ_BMAY01000001.1"/>
</dbReference>
<dbReference type="GO" id="GO:0016853">
    <property type="term" value="F:isomerase activity"/>
    <property type="evidence" value="ECO:0007669"/>
    <property type="project" value="UniProtKB-KW"/>
</dbReference>
<name>A0A916QJ68_9LACO</name>
<dbReference type="AlphaFoldDB" id="A0A916QJ68"/>
<dbReference type="Gene3D" id="3.40.30.10">
    <property type="entry name" value="Glutaredoxin"/>
    <property type="match status" value="1"/>
</dbReference>
<gene>
    <name evidence="1" type="primary">frnE</name>
    <name evidence="1" type="ORF">LCB40_00950</name>
</gene>
<accession>A0A916QJ68</accession>
<evidence type="ECO:0000313" key="2">
    <source>
        <dbReference type="Proteomes" id="UP000677218"/>
    </source>
</evidence>
<evidence type="ECO:0000313" key="1">
    <source>
        <dbReference type="EMBL" id="GFZ26215.1"/>
    </source>
</evidence>
<organism evidence="1 2">
    <name type="scientific">Lactobacillus corticis</name>
    <dbReference type="NCBI Taxonomy" id="2201249"/>
    <lineage>
        <taxon>Bacteria</taxon>
        <taxon>Bacillati</taxon>
        <taxon>Bacillota</taxon>
        <taxon>Bacilli</taxon>
        <taxon>Lactobacillales</taxon>
        <taxon>Lactobacillaceae</taxon>
        <taxon>Lactobacillus</taxon>
    </lineage>
</organism>
<comment type="caution">
    <text evidence="1">The sequence shown here is derived from an EMBL/GenBank/DDBJ whole genome shotgun (WGS) entry which is preliminary data.</text>
</comment>
<reference evidence="1" key="1">
    <citation type="submission" date="2020-08" db="EMBL/GenBank/DDBJ databases">
        <title>Taxonomic study for Lactobacillus species isolated from hardwood bark.</title>
        <authorList>
            <person name="Tohno M."/>
            <person name="Tanizawa Y."/>
        </authorList>
    </citation>
    <scope>NUCLEOTIDE SEQUENCE</scope>
    <source>
        <strain evidence="1">B40</strain>
    </source>
</reference>
<dbReference type="Proteomes" id="UP000677218">
    <property type="component" value="Unassembled WGS sequence"/>
</dbReference>
<keyword evidence="1" id="KW-0413">Isomerase</keyword>
<proteinExistence type="predicted"/>
<sequence>MFELFLFINPIGLYCYDVEQQLRKAEDELEITTSVHYLPILTTQTMSSDISRRRCASQMLSKPTAYSLIAENVLHDFHAIKMAYGNKKARRFLYTIQGILADDGLSFQDGLPRKIAESLGIDWASVELLRSSKYIEDSLADDLKLADQWQIRKTPSTVIFNEANDDSGILLEGKFEYADLTDIFTQKSQATWQDQYPVRRLRLI</sequence>
<dbReference type="InterPro" id="IPR036249">
    <property type="entry name" value="Thioredoxin-like_sf"/>
</dbReference>
<dbReference type="SUPFAM" id="SSF52833">
    <property type="entry name" value="Thioredoxin-like"/>
    <property type="match status" value="1"/>
</dbReference>
<keyword evidence="2" id="KW-1185">Reference proteome</keyword>
<dbReference type="Pfam" id="PF13743">
    <property type="entry name" value="Thioredoxin_5"/>
    <property type="match status" value="1"/>
</dbReference>
<protein>
    <submittedName>
        <fullName evidence="1">Dithiol-disulfide isomerase</fullName>
    </submittedName>
</protein>
<dbReference type="EMBL" id="BMAY01000001">
    <property type="protein sequence ID" value="GFZ26215.1"/>
    <property type="molecule type" value="Genomic_DNA"/>
</dbReference>